<evidence type="ECO:0000256" key="3">
    <source>
        <dbReference type="ARBA" id="ARBA00022475"/>
    </source>
</evidence>
<organism evidence="9 10">
    <name type="scientific">Metamycoplasma orale</name>
    <name type="common">Mycoplasma orale</name>
    <dbReference type="NCBI Taxonomy" id="2121"/>
    <lineage>
        <taxon>Bacteria</taxon>
        <taxon>Bacillati</taxon>
        <taxon>Mycoplasmatota</taxon>
        <taxon>Mycoplasmoidales</taxon>
        <taxon>Metamycoplasmataceae</taxon>
        <taxon>Metamycoplasma</taxon>
    </lineage>
</organism>
<feature type="transmembrane region" description="Helical" evidence="7">
    <location>
        <begin position="7"/>
        <end position="32"/>
    </location>
</feature>
<dbReference type="Proteomes" id="UP000290482">
    <property type="component" value="Chromosome"/>
</dbReference>
<dbReference type="Gene3D" id="1.10.3720.10">
    <property type="entry name" value="MetI-like"/>
    <property type="match status" value="1"/>
</dbReference>
<dbReference type="PANTHER" id="PTHR30465">
    <property type="entry name" value="INNER MEMBRANE ABC TRANSPORTER"/>
    <property type="match status" value="1"/>
</dbReference>
<dbReference type="SUPFAM" id="SSF161098">
    <property type="entry name" value="MetI-like"/>
    <property type="match status" value="1"/>
</dbReference>
<dbReference type="GO" id="GO:0005886">
    <property type="term" value="C:plasma membrane"/>
    <property type="evidence" value="ECO:0007669"/>
    <property type="project" value="UniProtKB-SubCell"/>
</dbReference>
<dbReference type="AlphaFoldDB" id="A0A448ZWY7"/>
<dbReference type="GO" id="GO:0055085">
    <property type="term" value="P:transmembrane transport"/>
    <property type="evidence" value="ECO:0007669"/>
    <property type="project" value="InterPro"/>
</dbReference>
<keyword evidence="10" id="KW-1185">Reference proteome</keyword>
<dbReference type="PANTHER" id="PTHR30465:SF0">
    <property type="entry name" value="OLIGOPEPTIDE TRANSPORT SYSTEM PERMEASE PROTEIN APPB"/>
    <property type="match status" value="1"/>
</dbReference>
<feature type="transmembrane region" description="Helical" evidence="7">
    <location>
        <begin position="128"/>
        <end position="152"/>
    </location>
</feature>
<dbReference type="InterPro" id="IPR035906">
    <property type="entry name" value="MetI-like_sf"/>
</dbReference>
<accession>A0A448ZWY7</accession>
<keyword evidence="6 7" id="KW-0472">Membrane</keyword>
<evidence type="ECO:0000256" key="6">
    <source>
        <dbReference type="ARBA" id="ARBA00023136"/>
    </source>
</evidence>
<feature type="transmembrane region" description="Helical" evidence="7">
    <location>
        <begin position="164"/>
        <end position="187"/>
    </location>
</feature>
<reference evidence="9 10" key="1">
    <citation type="submission" date="2019-01" db="EMBL/GenBank/DDBJ databases">
        <authorList>
            <consortium name="Pathogen Informatics"/>
        </authorList>
    </citation>
    <scope>NUCLEOTIDE SEQUENCE [LARGE SCALE GENOMIC DNA]</scope>
    <source>
        <strain evidence="9 10">NCTC10112</strain>
    </source>
</reference>
<evidence type="ECO:0000256" key="7">
    <source>
        <dbReference type="RuleBase" id="RU363032"/>
    </source>
</evidence>
<dbReference type="OrthoDB" id="398315at2"/>
<feature type="transmembrane region" description="Helical" evidence="7">
    <location>
        <begin position="269"/>
        <end position="291"/>
    </location>
</feature>
<name>A0A448ZWY7_METOS</name>
<dbReference type="InterPro" id="IPR000515">
    <property type="entry name" value="MetI-like"/>
</dbReference>
<evidence type="ECO:0000256" key="4">
    <source>
        <dbReference type="ARBA" id="ARBA00022692"/>
    </source>
</evidence>
<comment type="similarity">
    <text evidence="7">Belongs to the binding-protein-dependent transport system permease family.</text>
</comment>
<evidence type="ECO:0000259" key="8">
    <source>
        <dbReference type="PROSITE" id="PS50928"/>
    </source>
</evidence>
<dbReference type="CDD" id="cd06261">
    <property type="entry name" value="TM_PBP2"/>
    <property type="match status" value="1"/>
</dbReference>
<gene>
    <name evidence="9" type="primary">oppB_3</name>
    <name evidence="9" type="ORF">NCTC10112_00400</name>
</gene>
<evidence type="ECO:0000256" key="1">
    <source>
        <dbReference type="ARBA" id="ARBA00004651"/>
    </source>
</evidence>
<protein>
    <submittedName>
        <fullName evidence="9">Oligopeptide transport system permease protein(OppB)</fullName>
    </submittedName>
</protein>
<evidence type="ECO:0000256" key="2">
    <source>
        <dbReference type="ARBA" id="ARBA00022448"/>
    </source>
</evidence>
<keyword evidence="2 7" id="KW-0813">Transport</keyword>
<dbReference type="PROSITE" id="PS50928">
    <property type="entry name" value="ABC_TM1"/>
    <property type="match status" value="1"/>
</dbReference>
<dbReference type="EMBL" id="LR214940">
    <property type="protein sequence ID" value="VEU55760.1"/>
    <property type="molecule type" value="Genomic_DNA"/>
</dbReference>
<keyword evidence="5 7" id="KW-1133">Transmembrane helix</keyword>
<sequence>MRKKTIFLRILIYIAIFLLSIIVTFFAINIMLKNQIAKNFSVSSKIDKNLFSRFIKWIENFFQYNGGKIYSHELSMTNQSIASLYFDQFKWTILFTLLVYLLSVILGTTLGIISGFNYNKALDQTLSFIVIFLATIPLILIAIIALSMSYIFKYPSQFLNSKYTFSSLFVPILITSFETISMVFLIARKSTKETITTDYFLFAKSLGFSKKELIFKIVLKNVVIKQLQSLVSFYIVLFSSSLVIERIFSIPGQSLFLTFAFKYGEIDLVLYYFVISLLILFSSKIIISFILDYINPIQQTQIFNASLLKVKKPNKILIKKGVSNA</sequence>
<feature type="transmembrane region" description="Helical" evidence="7">
    <location>
        <begin position="93"/>
        <end position="116"/>
    </location>
</feature>
<dbReference type="KEGG" id="mob:NCTC10112_00400"/>
<proteinExistence type="inferred from homology"/>
<feature type="transmembrane region" description="Helical" evidence="7">
    <location>
        <begin position="230"/>
        <end position="249"/>
    </location>
</feature>
<evidence type="ECO:0000313" key="9">
    <source>
        <dbReference type="EMBL" id="VEU55760.1"/>
    </source>
</evidence>
<dbReference type="Pfam" id="PF00528">
    <property type="entry name" value="BPD_transp_1"/>
    <property type="match status" value="1"/>
</dbReference>
<evidence type="ECO:0000256" key="5">
    <source>
        <dbReference type="ARBA" id="ARBA00022989"/>
    </source>
</evidence>
<feature type="domain" description="ABC transmembrane type-1" evidence="8">
    <location>
        <begin position="89"/>
        <end position="291"/>
    </location>
</feature>
<keyword evidence="4 7" id="KW-0812">Transmembrane</keyword>
<dbReference type="RefSeq" id="WP_022936043.1">
    <property type="nucleotide sequence ID" value="NZ_LR214940.1"/>
</dbReference>
<evidence type="ECO:0000313" key="10">
    <source>
        <dbReference type="Proteomes" id="UP000290482"/>
    </source>
</evidence>
<comment type="subcellular location">
    <subcellularLocation>
        <location evidence="1 7">Cell membrane</location>
        <topology evidence="1 7">Multi-pass membrane protein</topology>
    </subcellularLocation>
</comment>
<keyword evidence="3" id="KW-1003">Cell membrane</keyword>